<feature type="compositionally biased region" description="Polar residues" evidence="1">
    <location>
        <begin position="472"/>
        <end position="485"/>
    </location>
</feature>
<dbReference type="GO" id="GO:0035082">
    <property type="term" value="P:axoneme assembly"/>
    <property type="evidence" value="ECO:0007669"/>
    <property type="project" value="TreeGrafter"/>
</dbReference>
<accession>A0AAR2LKU9</accession>
<dbReference type="PANTHER" id="PTHR23005">
    <property type="entry name" value="RETINITIS PIGMENTOSA 1 PROTEIN"/>
    <property type="match status" value="1"/>
</dbReference>
<feature type="compositionally biased region" description="Polar residues" evidence="1">
    <location>
        <begin position="335"/>
        <end position="344"/>
    </location>
</feature>
<name>A0AAR2LKU9_PYGNA</name>
<proteinExistence type="predicted"/>
<feature type="compositionally biased region" description="Low complexity" evidence="1">
    <location>
        <begin position="228"/>
        <end position="247"/>
    </location>
</feature>
<dbReference type="GO" id="GO:0005930">
    <property type="term" value="C:axoneme"/>
    <property type="evidence" value="ECO:0007669"/>
    <property type="project" value="TreeGrafter"/>
</dbReference>
<dbReference type="AlphaFoldDB" id="A0AAR2LKU9"/>
<keyword evidence="3" id="KW-1185">Reference proteome</keyword>
<feature type="compositionally biased region" description="Polar residues" evidence="1">
    <location>
        <begin position="439"/>
        <end position="452"/>
    </location>
</feature>
<dbReference type="GO" id="GO:0060041">
    <property type="term" value="P:retina development in camera-type eye"/>
    <property type="evidence" value="ECO:0007669"/>
    <property type="project" value="TreeGrafter"/>
</dbReference>
<feature type="compositionally biased region" description="Basic and acidic residues" evidence="1">
    <location>
        <begin position="863"/>
        <end position="875"/>
    </location>
</feature>
<feature type="compositionally biased region" description="Basic and acidic residues" evidence="1">
    <location>
        <begin position="512"/>
        <end position="526"/>
    </location>
</feature>
<dbReference type="Ensembl" id="ENSPNAT00000070470.1">
    <property type="protein sequence ID" value="ENSPNAP00000077188.1"/>
    <property type="gene ID" value="ENSPNAG00000037785.1"/>
</dbReference>
<feature type="compositionally biased region" description="Polar residues" evidence="1">
    <location>
        <begin position="748"/>
        <end position="757"/>
    </location>
</feature>
<feature type="compositionally biased region" description="Low complexity" evidence="1">
    <location>
        <begin position="277"/>
        <end position="289"/>
    </location>
</feature>
<feature type="compositionally biased region" description="Polar residues" evidence="1">
    <location>
        <begin position="148"/>
        <end position="158"/>
    </location>
</feature>
<sequence length="975" mass="107371">SIIHPRSHSNDKSARLSIMMDDDIEKRVLVNKDGSLSMEMKVRFRLLNDETLHWSTEIKKSSGSVNESFMEYNDDYYLQHSNSESCSEAESLSEPHCQHCCTYCQEYDIWKNPVPGEQGPVQHIRSSSSSTSSHKIVCKKASVDSVHTMSSEEYTDISTKSKKFKVEEEKENGSNPERAEIGDKRVKSALSDHSKAPSSVKCVCDGSNKPQPPTETSTNEADNEERSASALSKKSAKSKTSSVGSNSEIDLTPASASVSIGIVEEYDADNTEEEHSVSVVSMTSVPPVKSESDDCCKGSSKMIDVASRLKPDERPQSSVSAGTNVSNKSKKSKCTHSNSAQPISDTECGIDDEVTSNTSATKNDMESKSDTSINTNSSVEQKYSTKEERSSSKVSSASHSKDIKSSSVSDRPKSNMSNASSHLEVKGQKSKSNSKSKNANIQAKRTNNSSNRPTKEDEKEPSRPRSADLCATSENRLSPSPLKSPNRSKKPVILLGGSNDSVTCNGPLDVTDYGRDVSDKTSEKSSKCRNRKGSSSSQQKVNDEISELAPSNLPNTSPTEVVNEWLNKIPLDSALYEVGDEFNENCKELETINRLGEPTQNEKENESEGDVDVAVHEPQIEKEAQMATEEMDNNDKEEVKNMTDKDLKKNQSCPENDEVPKSFHSSVQVMRILLSPKLDRCNSLPEVSTVYGQKLSTSARGLLDCLVNLQLIHFDPNDVNGKAEKYKDLMNMLQTLWLCDPSDRVTVTQKSKSSEQQSVDDELKAKSSSGVDVSSGSTGSGKSSVNDSTQAQKSQTNTEGEGPETLTKVQEVDEIETEMALEVVETKSDPATPDIASRVQWTPETEGTVEERIEDNNIPASDDTIRSNDSPREPLETPLSSNKSAGNEHQEETSSGTPPSVQRAPLTKRISQDPDPVWVLNLLNKLEKQFMTHYVNAMAEFKVRWNLDDNEQLDGMICELRDEVHKRIQSSIDRE</sequence>
<evidence type="ECO:0000313" key="2">
    <source>
        <dbReference type="Ensembl" id="ENSPNAP00000077188.1"/>
    </source>
</evidence>
<feature type="compositionally biased region" description="Polar residues" evidence="1">
    <location>
        <begin position="316"/>
        <end position="327"/>
    </location>
</feature>
<protein>
    <submittedName>
        <fullName evidence="2">Uncharacterized protein</fullName>
    </submittedName>
</protein>
<feature type="compositionally biased region" description="Basic and acidic residues" evidence="1">
    <location>
        <begin position="164"/>
        <end position="195"/>
    </location>
</feature>
<dbReference type="GO" id="GO:0042461">
    <property type="term" value="P:photoreceptor cell development"/>
    <property type="evidence" value="ECO:0007669"/>
    <property type="project" value="TreeGrafter"/>
</dbReference>
<reference evidence="2" key="3">
    <citation type="submission" date="2025-09" db="UniProtKB">
        <authorList>
            <consortium name="Ensembl"/>
        </authorList>
    </citation>
    <scope>IDENTIFICATION</scope>
</reference>
<feature type="region of interest" description="Disordered" evidence="1">
    <location>
        <begin position="748"/>
        <end position="909"/>
    </location>
</feature>
<reference evidence="2" key="2">
    <citation type="submission" date="2025-08" db="UniProtKB">
        <authorList>
            <consortium name="Ensembl"/>
        </authorList>
    </citation>
    <scope>IDENTIFICATION</scope>
</reference>
<feature type="compositionally biased region" description="Low complexity" evidence="1">
    <location>
        <begin position="767"/>
        <end position="785"/>
    </location>
</feature>
<feature type="compositionally biased region" description="Polar residues" evidence="1">
    <location>
        <begin position="786"/>
        <end position="799"/>
    </location>
</feature>
<dbReference type="Proteomes" id="UP001501920">
    <property type="component" value="Chromosome 4"/>
</dbReference>
<feature type="compositionally biased region" description="Polar residues" evidence="1">
    <location>
        <begin position="370"/>
        <end position="382"/>
    </location>
</feature>
<evidence type="ECO:0000256" key="1">
    <source>
        <dbReference type="SAM" id="MobiDB-lite"/>
    </source>
</evidence>
<dbReference type="GeneTree" id="ENSGT00940000175432"/>
<feature type="region of interest" description="Disordered" evidence="1">
    <location>
        <begin position="148"/>
        <end position="558"/>
    </location>
</feature>
<evidence type="ECO:0000313" key="3">
    <source>
        <dbReference type="Proteomes" id="UP001501920"/>
    </source>
</evidence>
<dbReference type="PANTHER" id="PTHR23005:SF3">
    <property type="entry name" value="RETINITIS PIGMENTOSA 1-LIKE 1 PROTEIN"/>
    <property type="match status" value="1"/>
</dbReference>
<feature type="compositionally biased region" description="Basic and acidic residues" evidence="1">
    <location>
        <begin position="453"/>
        <end position="466"/>
    </location>
</feature>
<reference evidence="2 3" key="1">
    <citation type="submission" date="2020-10" db="EMBL/GenBank/DDBJ databases">
        <title>Pygocentrus nattereri (red-bellied piranha) genome, fPygNat1, primary haplotype.</title>
        <authorList>
            <person name="Myers G."/>
            <person name="Meyer A."/>
            <person name="Karagic N."/>
            <person name="Pippel M."/>
            <person name="Winkler S."/>
            <person name="Tracey A."/>
            <person name="Wood J."/>
            <person name="Formenti G."/>
            <person name="Howe K."/>
            <person name="Fedrigo O."/>
            <person name="Jarvis E.D."/>
        </authorList>
    </citation>
    <scope>NUCLEOTIDE SEQUENCE [LARGE SCALE GENOMIC DNA]</scope>
</reference>
<organism evidence="2 3">
    <name type="scientific">Pygocentrus nattereri</name>
    <name type="common">Red-bellied piranha</name>
    <dbReference type="NCBI Taxonomy" id="42514"/>
    <lineage>
        <taxon>Eukaryota</taxon>
        <taxon>Metazoa</taxon>
        <taxon>Chordata</taxon>
        <taxon>Craniata</taxon>
        <taxon>Vertebrata</taxon>
        <taxon>Euteleostomi</taxon>
        <taxon>Actinopterygii</taxon>
        <taxon>Neopterygii</taxon>
        <taxon>Teleostei</taxon>
        <taxon>Ostariophysi</taxon>
        <taxon>Characiformes</taxon>
        <taxon>Characoidei</taxon>
        <taxon>Pygocentrus</taxon>
    </lineage>
</organism>